<keyword evidence="6" id="KW-0378">Hydrolase</keyword>
<dbReference type="SMART" id="SM00220">
    <property type="entry name" value="S_TKc"/>
    <property type="match status" value="1"/>
</dbReference>
<dbReference type="CDD" id="cd14014">
    <property type="entry name" value="STKc_PknB_like"/>
    <property type="match status" value="1"/>
</dbReference>
<organism evidence="13 14">
    <name type="scientific">Solirubrobacter phytolaccae</name>
    <dbReference type="NCBI Taxonomy" id="1404360"/>
    <lineage>
        <taxon>Bacteria</taxon>
        <taxon>Bacillati</taxon>
        <taxon>Actinomycetota</taxon>
        <taxon>Thermoleophilia</taxon>
        <taxon>Solirubrobacterales</taxon>
        <taxon>Solirubrobacteraceae</taxon>
        <taxon>Solirubrobacter</taxon>
    </lineage>
</organism>
<evidence type="ECO:0000256" key="5">
    <source>
        <dbReference type="ARBA" id="ARBA00022777"/>
    </source>
</evidence>
<dbReference type="PROSITE" id="PS00108">
    <property type="entry name" value="PROTEIN_KINASE_ST"/>
    <property type="match status" value="1"/>
</dbReference>
<accession>A0A9X3SB20</accession>
<keyword evidence="11" id="KW-1133">Transmembrane helix</keyword>
<dbReference type="InterPro" id="IPR000719">
    <property type="entry name" value="Prot_kinase_dom"/>
</dbReference>
<evidence type="ECO:0000256" key="6">
    <source>
        <dbReference type="ARBA" id="ARBA00022801"/>
    </source>
</evidence>
<gene>
    <name evidence="13" type="ORF">OJ997_22720</name>
</gene>
<dbReference type="Pfam" id="PF02018">
    <property type="entry name" value="CBM_4_9"/>
    <property type="match status" value="1"/>
</dbReference>
<dbReference type="InterPro" id="IPR017441">
    <property type="entry name" value="Protein_kinase_ATP_BS"/>
</dbReference>
<keyword evidence="11" id="KW-0472">Membrane</keyword>
<dbReference type="Gene3D" id="2.60.120.260">
    <property type="entry name" value="Galactose-binding domain-like"/>
    <property type="match status" value="1"/>
</dbReference>
<dbReference type="GO" id="GO:0016798">
    <property type="term" value="F:hydrolase activity, acting on glycosyl bonds"/>
    <property type="evidence" value="ECO:0007669"/>
    <property type="project" value="InterPro"/>
</dbReference>
<comment type="caution">
    <text evidence="13">The sequence shown here is derived from an EMBL/GenBank/DDBJ whole genome shotgun (WGS) entry which is preliminary data.</text>
</comment>
<reference evidence="13" key="1">
    <citation type="submission" date="2022-10" db="EMBL/GenBank/DDBJ databases">
        <title>The WGS of Solirubrobacter phytolaccae KCTC 29190.</title>
        <authorList>
            <person name="Jiang Z."/>
        </authorList>
    </citation>
    <scope>NUCLEOTIDE SEQUENCE</scope>
    <source>
        <strain evidence="13">KCTC 29190</strain>
    </source>
</reference>
<evidence type="ECO:0000313" key="14">
    <source>
        <dbReference type="Proteomes" id="UP001147653"/>
    </source>
</evidence>
<sequence length="554" mass="59494">MNRERVLNYETSLIVVGRYEVLRVLGEGGMAVVHLARQPSLDRLVALKELRALNSTDGSLAQRFLREARLAGSLTDPHIVTVYEYFEHDGTPYMAMEYLERGSLRPFVGELNLPQISGVLESILAGLTAAEAAGIVHRDLKPENVLVSADGRVKIADFGIAKATTDVGAGSFRTATGMMIGTPAYMAPEQALGTDIGPWTDLYSVGCVAFELFTGRQPFHDVDSAMAILMRHATEPIPPISTIVPHIDFRLSDWIDRLVQKDRHARFASAAEAWDAYEEIAVDLLGPRWRRDTRLLNHPGEVHVVDETAAALPVTAQPYTPPPPDLPPGPLSPHVAPEHVHQPPRRSGPRRWPFVAAAGVVLLAAALTVLLWGGGGEEPVDSLTTNASFESGPAGWTAFQATLTTEAADDAPDGSEVVRVTSNVAGDQYGIDDEPDTVDASSVEGRHYTASAWIKGTDSTDGKPVCIAIREWNRNAGIGAAVIAEGKVTANTGDFQRVSASYLATGDGNVIDVHVYRWADDVTEGEAFLADSIALTSDDAGGPDDQRVAEARCA</sequence>
<name>A0A9X3SB20_9ACTN</name>
<dbReference type="Gene3D" id="1.10.510.10">
    <property type="entry name" value="Transferase(Phosphotransferase) domain 1"/>
    <property type="match status" value="1"/>
</dbReference>
<evidence type="ECO:0000256" key="1">
    <source>
        <dbReference type="ARBA" id="ARBA00012513"/>
    </source>
</evidence>
<keyword evidence="11" id="KW-0812">Transmembrane</keyword>
<dbReference type="InterPro" id="IPR003305">
    <property type="entry name" value="CenC_carb-bd"/>
</dbReference>
<evidence type="ECO:0000259" key="12">
    <source>
        <dbReference type="PROSITE" id="PS50011"/>
    </source>
</evidence>
<evidence type="ECO:0000256" key="9">
    <source>
        <dbReference type="PROSITE-ProRule" id="PRU10141"/>
    </source>
</evidence>
<dbReference type="AlphaFoldDB" id="A0A9X3SB20"/>
<evidence type="ECO:0000256" key="3">
    <source>
        <dbReference type="ARBA" id="ARBA00022679"/>
    </source>
</evidence>
<feature type="domain" description="Protein kinase" evidence="12">
    <location>
        <begin position="19"/>
        <end position="280"/>
    </location>
</feature>
<evidence type="ECO:0000256" key="11">
    <source>
        <dbReference type="SAM" id="Phobius"/>
    </source>
</evidence>
<dbReference type="EC" id="2.7.11.1" evidence="1"/>
<keyword evidence="2" id="KW-0723">Serine/threonine-protein kinase</keyword>
<dbReference type="Pfam" id="PF00069">
    <property type="entry name" value="Pkinase"/>
    <property type="match status" value="1"/>
</dbReference>
<dbReference type="GO" id="GO:0004674">
    <property type="term" value="F:protein serine/threonine kinase activity"/>
    <property type="evidence" value="ECO:0007669"/>
    <property type="project" value="UniProtKB-KW"/>
</dbReference>
<dbReference type="InterPro" id="IPR011009">
    <property type="entry name" value="Kinase-like_dom_sf"/>
</dbReference>
<dbReference type="PROSITE" id="PS00107">
    <property type="entry name" value="PROTEIN_KINASE_ATP"/>
    <property type="match status" value="1"/>
</dbReference>
<evidence type="ECO:0000256" key="4">
    <source>
        <dbReference type="ARBA" id="ARBA00022741"/>
    </source>
</evidence>
<dbReference type="PANTHER" id="PTHR43289:SF6">
    <property type="entry name" value="SERINE_THREONINE-PROTEIN KINASE NEKL-3"/>
    <property type="match status" value="1"/>
</dbReference>
<keyword evidence="7 9" id="KW-0067">ATP-binding</keyword>
<evidence type="ECO:0000256" key="10">
    <source>
        <dbReference type="SAM" id="MobiDB-lite"/>
    </source>
</evidence>
<feature type="transmembrane region" description="Helical" evidence="11">
    <location>
        <begin position="352"/>
        <end position="373"/>
    </location>
</feature>
<protein>
    <recommendedName>
        <fullName evidence="1">non-specific serine/threonine protein kinase</fullName>
        <ecNumber evidence="1">2.7.11.1</ecNumber>
    </recommendedName>
</protein>
<feature type="binding site" evidence="9">
    <location>
        <position position="48"/>
    </location>
    <ligand>
        <name>ATP</name>
        <dbReference type="ChEBI" id="CHEBI:30616"/>
    </ligand>
</feature>
<dbReference type="PROSITE" id="PS50011">
    <property type="entry name" value="PROTEIN_KINASE_DOM"/>
    <property type="match status" value="1"/>
</dbReference>
<evidence type="ECO:0000256" key="7">
    <source>
        <dbReference type="ARBA" id="ARBA00022840"/>
    </source>
</evidence>
<keyword evidence="3" id="KW-0808">Transferase</keyword>
<dbReference type="InterPro" id="IPR008979">
    <property type="entry name" value="Galactose-bd-like_sf"/>
</dbReference>
<feature type="compositionally biased region" description="Pro residues" evidence="10">
    <location>
        <begin position="319"/>
        <end position="331"/>
    </location>
</feature>
<dbReference type="GO" id="GO:0005524">
    <property type="term" value="F:ATP binding"/>
    <property type="evidence" value="ECO:0007669"/>
    <property type="project" value="UniProtKB-UniRule"/>
</dbReference>
<keyword evidence="4 9" id="KW-0547">Nucleotide-binding</keyword>
<dbReference type="SUPFAM" id="SSF56112">
    <property type="entry name" value="Protein kinase-like (PK-like)"/>
    <property type="match status" value="1"/>
</dbReference>
<feature type="region of interest" description="Disordered" evidence="10">
    <location>
        <begin position="317"/>
        <end position="348"/>
    </location>
</feature>
<dbReference type="InterPro" id="IPR008271">
    <property type="entry name" value="Ser/Thr_kinase_AS"/>
</dbReference>
<evidence type="ECO:0000256" key="8">
    <source>
        <dbReference type="ARBA" id="ARBA00023170"/>
    </source>
</evidence>
<evidence type="ECO:0000313" key="13">
    <source>
        <dbReference type="EMBL" id="MDA0183141.1"/>
    </source>
</evidence>
<dbReference type="Proteomes" id="UP001147653">
    <property type="component" value="Unassembled WGS sequence"/>
</dbReference>
<dbReference type="PANTHER" id="PTHR43289">
    <property type="entry name" value="MITOGEN-ACTIVATED PROTEIN KINASE KINASE KINASE 20-RELATED"/>
    <property type="match status" value="1"/>
</dbReference>
<dbReference type="RefSeq" id="WP_270027528.1">
    <property type="nucleotide sequence ID" value="NZ_JAPDDP010000047.1"/>
</dbReference>
<proteinExistence type="predicted"/>
<keyword evidence="14" id="KW-1185">Reference proteome</keyword>
<evidence type="ECO:0000256" key="2">
    <source>
        <dbReference type="ARBA" id="ARBA00022527"/>
    </source>
</evidence>
<keyword evidence="8" id="KW-0675">Receptor</keyword>
<dbReference type="EMBL" id="JAPDDP010000047">
    <property type="protein sequence ID" value="MDA0183141.1"/>
    <property type="molecule type" value="Genomic_DNA"/>
</dbReference>
<dbReference type="SUPFAM" id="SSF49785">
    <property type="entry name" value="Galactose-binding domain-like"/>
    <property type="match status" value="1"/>
</dbReference>
<dbReference type="Gene3D" id="3.30.200.20">
    <property type="entry name" value="Phosphorylase Kinase, domain 1"/>
    <property type="match status" value="1"/>
</dbReference>
<keyword evidence="5 13" id="KW-0418">Kinase</keyword>